<reference evidence="2" key="2">
    <citation type="submission" date="2023-05" db="EMBL/GenBank/DDBJ databases">
        <authorList>
            <consortium name="Lawrence Berkeley National Laboratory"/>
            <person name="Steindorff A."/>
            <person name="Hensen N."/>
            <person name="Bonometti L."/>
            <person name="Westerberg I."/>
            <person name="Brannstrom I.O."/>
            <person name="Guillou S."/>
            <person name="Cros-Aarteil S."/>
            <person name="Calhoun S."/>
            <person name="Haridas S."/>
            <person name="Kuo A."/>
            <person name="Mondo S."/>
            <person name="Pangilinan J."/>
            <person name="Riley R."/>
            <person name="Labutti K."/>
            <person name="Andreopoulos B."/>
            <person name="Lipzen A."/>
            <person name="Chen C."/>
            <person name="Yanf M."/>
            <person name="Daum C."/>
            <person name="Ng V."/>
            <person name="Clum A."/>
            <person name="Ohm R."/>
            <person name="Martin F."/>
            <person name="Silar P."/>
            <person name="Natvig D."/>
            <person name="Lalanne C."/>
            <person name="Gautier V."/>
            <person name="Ament-Velasquez S.L."/>
            <person name="Kruys A."/>
            <person name="Hutchinson M.I."/>
            <person name="Powell A.J."/>
            <person name="Barry K."/>
            <person name="Miller A.N."/>
            <person name="Grigoriev I.V."/>
            <person name="Debuchy R."/>
            <person name="Gladieux P."/>
            <person name="Thoren M.H."/>
            <person name="Johannesson H."/>
        </authorList>
    </citation>
    <scope>NUCLEOTIDE SEQUENCE</scope>
    <source>
        <strain evidence="2">PSN293</strain>
    </source>
</reference>
<name>A0AAN6Y078_9PEZI</name>
<proteinExistence type="predicted"/>
<comment type="caution">
    <text evidence="2">The sequence shown here is derived from an EMBL/GenBank/DDBJ whole genome shotgun (WGS) entry which is preliminary data.</text>
</comment>
<evidence type="ECO:0000313" key="2">
    <source>
        <dbReference type="EMBL" id="KAK4209640.1"/>
    </source>
</evidence>
<keyword evidence="3" id="KW-1185">Reference proteome</keyword>
<keyword evidence="1" id="KW-1133">Transmembrane helix</keyword>
<feature type="transmembrane region" description="Helical" evidence="1">
    <location>
        <begin position="125"/>
        <end position="151"/>
    </location>
</feature>
<protein>
    <submittedName>
        <fullName evidence="2">Uncharacterized protein</fullName>
    </submittedName>
</protein>
<accession>A0AAN6Y078</accession>
<reference evidence="2" key="1">
    <citation type="journal article" date="2023" name="Mol. Phylogenet. Evol.">
        <title>Genome-scale phylogeny and comparative genomics of the fungal order Sordariales.</title>
        <authorList>
            <person name="Hensen N."/>
            <person name="Bonometti L."/>
            <person name="Westerberg I."/>
            <person name="Brannstrom I.O."/>
            <person name="Guillou S."/>
            <person name="Cros-Aarteil S."/>
            <person name="Calhoun S."/>
            <person name="Haridas S."/>
            <person name="Kuo A."/>
            <person name="Mondo S."/>
            <person name="Pangilinan J."/>
            <person name="Riley R."/>
            <person name="LaButti K."/>
            <person name="Andreopoulos B."/>
            <person name="Lipzen A."/>
            <person name="Chen C."/>
            <person name="Yan M."/>
            <person name="Daum C."/>
            <person name="Ng V."/>
            <person name="Clum A."/>
            <person name="Steindorff A."/>
            <person name="Ohm R.A."/>
            <person name="Martin F."/>
            <person name="Silar P."/>
            <person name="Natvig D.O."/>
            <person name="Lalanne C."/>
            <person name="Gautier V."/>
            <person name="Ament-Velasquez S.L."/>
            <person name="Kruys A."/>
            <person name="Hutchinson M.I."/>
            <person name="Powell A.J."/>
            <person name="Barry K."/>
            <person name="Miller A.N."/>
            <person name="Grigoriev I.V."/>
            <person name="Debuchy R."/>
            <person name="Gladieux P."/>
            <person name="Hiltunen Thoren M."/>
            <person name="Johannesson H."/>
        </authorList>
    </citation>
    <scope>NUCLEOTIDE SEQUENCE</scope>
    <source>
        <strain evidence="2">PSN293</strain>
    </source>
</reference>
<feature type="transmembrane region" description="Helical" evidence="1">
    <location>
        <begin position="54"/>
        <end position="72"/>
    </location>
</feature>
<keyword evidence="1" id="KW-0812">Transmembrane</keyword>
<dbReference type="AlphaFoldDB" id="A0AAN6Y078"/>
<feature type="transmembrane region" description="Helical" evidence="1">
    <location>
        <begin position="220"/>
        <end position="240"/>
    </location>
</feature>
<dbReference type="EMBL" id="MU858198">
    <property type="protein sequence ID" value="KAK4209640.1"/>
    <property type="molecule type" value="Genomic_DNA"/>
</dbReference>
<sequence>MPQLFSPVTRKFASLLFPRYYFGSIIQEPPTQVRLPVRSYGGYLALGIVAEDHGNLFALFSFILFSAALRVMDRVQQNILPDTWSTDPMVFKATYLSDLNNLALLAALVAQMSIGAWQLPLLSETHWICKACVMCSLALAVLSTFFAVNMARNLNSFDRKEDLVKWLARPGGSAQEEALFLGNFKEQFPNLSSATEDTRGAAVAYINDFIDRREGRRASFYSCLLLTLPSTLLNLAIGFFC</sequence>
<organism evidence="2 3">
    <name type="scientific">Rhypophila decipiens</name>
    <dbReference type="NCBI Taxonomy" id="261697"/>
    <lineage>
        <taxon>Eukaryota</taxon>
        <taxon>Fungi</taxon>
        <taxon>Dikarya</taxon>
        <taxon>Ascomycota</taxon>
        <taxon>Pezizomycotina</taxon>
        <taxon>Sordariomycetes</taxon>
        <taxon>Sordariomycetidae</taxon>
        <taxon>Sordariales</taxon>
        <taxon>Naviculisporaceae</taxon>
        <taxon>Rhypophila</taxon>
    </lineage>
</organism>
<evidence type="ECO:0000256" key="1">
    <source>
        <dbReference type="SAM" id="Phobius"/>
    </source>
</evidence>
<evidence type="ECO:0000313" key="3">
    <source>
        <dbReference type="Proteomes" id="UP001301769"/>
    </source>
</evidence>
<gene>
    <name evidence="2" type="ORF">QBC37DRAFT_391080</name>
</gene>
<feature type="transmembrane region" description="Helical" evidence="1">
    <location>
        <begin position="99"/>
        <end position="119"/>
    </location>
</feature>
<dbReference type="Proteomes" id="UP001301769">
    <property type="component" value="Unassembled WGS sequence"/>
</dbReference>
<keyword evidence="1" id="KW-0472">Membrane</keyword>